<feature type="transmembrane region" description="Helical" evidence="6">
    <location>
        <begin position="185"/>
        <end position="203"/>
    </location>
</feature>
<dbReference type="RefSeq" id="WP_092873011.1">
    <property type="nucleotide sequence ID" value="NZ_FOJY01000013.1"/>
</dbReference>
<proteinExistence type="predicted"/>
<dbReference type="GO" id="GO:0005886">
    <property type="term" value="C:plasma membrane"/>
    <property type="evidence" value="ECO:0007669"/>
    <property type="project" value="UniProtKB-SubCell"/>
</dbReference>
<comment type="subcellular location">
    <subcellularLocation>
        <location evidence="1">Cell membrane</location>
        <topology evidence="1">Multi-pass membrane protein</topology>
    </subcellularLocation>
</comment>
<reference evidence="7 8" key="1">
    <citation type="submission" date="2016-10" db="EMBL/GenBank/DDBJ databases">
        <authorList>
            <person name="de Groot N.N."/>
        </authorList>
    </citation>
    <scope>NUCLEOTIDE SEQUENCE [LARGE SCALE GENOMIC DNA]</scope>
    <source>
        <strain evidence="7 8">DSM 5522</strain>
    </source>
</reference>
<keyword evidence="5 6" id="KW-0472">Membrane</keyword>
<feature type="transmembrane region" description="Helical" evidence="6">
    <location>
        <begin position="47"/>
        <end position="69"/>
    </location>
</feature>
<dbReference type="InterPro" id="IPR051449">
    <property type="entry name" value="ABC-2_transporter_component"/>
</dbReference>
<name>A0A1I0Z6A5_9FIRM</name>
<dbReference type="AlphaFoldDB" id="A0A1I0Z6A5"/>
<feature type="transmembrane region" description="Helical" evidence="6">
    <location>
        <begin position="210"/>
        <end position="228"/>
    </location>
</feature>
<evidence type="ECO:0000313" key="7">
    <source>
        <dbReference type="EMBL" id="SFB20952.1"/>
    </source>
</evidence>
<evidence type="ECO:0000256" key="6">
    <source>
        <dbReference type="SAM" id="Phobius"/>
    </source>
</evidence>
<evidence type="ECO:0000313" key="8">
    <source>
        <dbReference type="Proteomes" id="UP000198838"/>
    </source>
</evidence>
<evidence type="ECO:0000256" key="3">
    <source>
        <dbReference type="ARBA" id="ARBA00022692"/>
    </source>
</evidence>
<protein>
    <submittedName>
        <fullName evidence="7">ABC-2 type transport system permease protein</fullName>
    </submittedName>
</protein>
<accession>A0A1I0Z6A5</accession>
<feature type="transmembrane region" description="Helical" evidence="6">
    <location>
        <begin position="12"/>
        <end position="35"/>
    </location>
</feature>
<keyword evidence="4 6" id="KW-1133">Transmembrane helix</keyword>
<keyword evidence="2" id="KW-1003">Cell membrane</keyword>
<feature type="transmembrane region" description="Helical" evidence="6">
    <location>
        <begin position="95"/>
        <end position="115"/>
    </location>
</feature>
<dbReference type="PANTHER" id="PTHR30294">
    <property type="entry name" value="MEMBRANE COMPONENT OF ABC TRANSPORTER YHHJ-RELATED"/>
    <property type="match status" value="1"/>
</dbReference>
<feature type="transmembrane region" description="Helical" evidence="6">
    <location>
        <begin position="127"/>
        <end position="148"/>
    </location>
</feature>
<evidence type="ECO:0000256" key="5">
    <source>
        <dbReference type="ARBA" id="ARBA00023136"/>
    </source>
</evidence>
<dbReference type="EMBL" id="FOJY01000013">
    <property type="protein sequence ID" value="SFB20952.1"/>
    <property type="molecule type" value="Genomic_DNA"/>
</dbReference>
<gene>
    <name evidence="7" type="ORF">SAMN05216249_11339</name>
</gene>
<sequence length="287" mass="31967">MLAVFKKELRSYFTSMTGYVFMAFFVAVVGIYFLAYNLNYGYPYFTYSLSSASFVYIIIVPILTMRIIAEERKQKTDQLLLTAPVSIVKIILGKYLSLLAILAIPIAMFCLYPLILTQFGKINFQMTYTGILGYFLLGATFMAVGMFISSITESMVIAAVLSFGVLFLSYMCTGLADFISSEASASYIGFMLIAILVGVIMYIMTANYTMSAVICLALMVADTVLYFVKSSLFESALPNMLNALSLTKKFSDLSSGMFDLTAIVYYISVSGLFIFFTVQSVQKRRYS</sequence>
<dbReference type="STRING" id="1120918.SAMN05216249_11339"/>
<dbReference type="Proteomes" id="UP000198838">
    <property type="component" value="Unassembled WGS sequence"/>
</dbReference>
<keyword evidence="8" id="KW-1185">Reference proteome</keyword>
<dbReference type="OrthoDB" id="9794512at2"/>
<feature type="transmembrane region" description="Helical" evidence="6">
    <location>
        <begin position="263"/>
        <end position="281"/>
    </location>
</feature>
<dbReference type="PANTHER" id="PTHR30294:SF29">
    <property type="entry name" value="MULTIDRUG ABC TRANSPORTER PERMEASE YBHS-RELATED"/>
    <property type="match status" value="1"/>
</dbReference>
<evidence type="ECO:0000256" key="4">
    <source>
        <dbReference type="ARBA" id="ARBA00022989"/>
    </source>
</evidence>
<keyword evidence="3 6" id="KW-0812">Transmembrane</keyword>
<organism evidence="7 8">
    <name type="scientific">Acetitomaculum ruminis DSM 5522</name>
    <dbReference type="NCBI Taxonomy" id="1120918"/>
    <lineage>
        <taxon>Bacteria</taxon>
        <taxon>Bacillati</taxon>
        <taxon>Bacillota</taxon>
        <taxon>Clostridia</taxon>
        <taxon>Lachnospirales</taxon>
        <taxon>Lachnospiraceae</taxon>
        <taxon>Acetitomaculum</taxon>
    </lineage>
</organism>
<evidence type="ECO:0000256" key="1">
    <source>
        <dbReference type="ARBA" id="ARBA00004651"/>
    </source>
</evidence>
<evidence type="ECO:0000256" key="2">
    <source>
        <dbReference type="ARBA" id="ARBA00022475"/>
    </source>
</evidence>
<feature type="transmembrane region" description="Helical" evidence="6">
    <location>
        <begin position="155"/>
        <end position="179"/>
    </location>
</feature>